<reference evidence="1 2" key="1">
    <citation type="journal article" date="2008" name="Nature">
        <title>The genome of Laccaria bicolor provides insights into mycorrhizal symbiosis.</title>
        <authorList>
            <person name="Martin F."/>
            <person name="Aerts A."/>
            <person name="Ahren D."/>
            <person name="Brun A."/>
            <person name="Danchin E.G.J."/>
            <person name="Duchaussoy F."/>
            <person name="Gibon J."/>
            <person name="Kohler A."/>
            <person name="Lindquist E."/>
            <person name="Pereda V."/>
            <person name="Salamov A."/>
            <person name="Shapiro H.J."/>
            <person name="Wuyts J."/>
            <person name="Blaudez D."/>
            <person name="Buee M."/>
            <person name="Brokstein P."/>
            <person name="Canbaeck B."/>
            <person name="Cohen D."/>
            <person name="Courty P.E."/>
            <person name="Coutinho P.M."/>
            <person name="Delaruelle C."/>
            <person name="Detter J.C."/>
            <person name="Deveau A."/>
            <person name="DiFazio S."/>
            <person name="Duplessis S."/>
            <person name="Fraissinet-Tachet L."/>
            <person name="Lucic E."/>
            <person name="Frey-Klett P."/>
            <person name="Fourrey C."/>
            <person name="Feussner I."/>
            <person name="Gay G."/>
            <person name="Grimwood J."/>
            <person name="Hoegger P.J."/>
            <person name="Jain P."/>
            <person name="Kilaru S."/>
            <person name="Labbe J."/>
            <person name="Lin Y.C."/>
            <person name="Legue V."/>
            <person name="Le Tacon F."/>
            <person name="Marmeisse R."/>
            <person name="Melayah D."/>
            <person name="Montanini B."/>
            <person name="Muratet M."/>
            <person name="Nehls U."/>
            <person name="Niculita-Hirzel H."/>
            <person name="Oudot-Le Secq M.P."/>
            <person name="Peter M."/>
            <person name="Quesneville H."/>
            <person name="Rajashekar B."/>
            <person name="Reich M."/>
            <person name="Rouhier N."/>
            <person name="Schmutz J."/>
            <person name="Yin T."/>
            <person name="Chalot M."/>
            <person name="Henrissat B."/>
            <person name="Kuees U."/>
            <person name="Lucas S."/>
            <person name="Van de Peer Y."/>
            <person name="Podila G.K."/>
            <person name="Polle A."/>
            <person name="Pukkila P.J."/>
            <person name="Richardson P.M."/>
            <person name="Rouze P."/>
            <person name="Sanders I.R."/>
            <person name="Stajich J.E."/>
            <person name="Tunlid A."/>
            <person name="Tuskan G."/>
            <person name="Grigoriev I.V."/>
        </authorList>
    </citation>
    <scope>NUCLEOTIDE SEQUENCE [LARGE SCALE GENOMIC DNA]</scope>
    <source>
        <strain evidence="2">S238N-H82 / ATCC MYA-4686</strain>
    </source>
</reference>
<accession>B0DWA8</accession>
<organism evidence="2">
    <name type="scientific">Laccaria bicolor (strain S238N-H82 / ATCC MYA-4686)</name>
    <name type="common">Bicoloured deceiver</name>
    <name type="synonym">Laccaria laccata var. bicolor</name>
    <dbReference type="NCBI Taxonomy" id="486041"/>
    <lineage>
        <taxon>Eukaryota</taxon>
        <taxon>Fungi</taxon>
        <taxon>Dikarya</taxon>
        <taxon>Basidiomycota</taxon>
        <taxon>Agaricomycotina</taxon>
        <taxon>Agaricomycetes</taxon>
        <taxon>Agaricomycetidae</taxon>
        <taxon>Agaricales</taxon>
        <taxon>Agaricineae</taxon>
        <taxon>Hydnangiaceae</taxon>
        <taxon>Laccaria</taxon>
    </lineage>
</organism>
<dbReference type="AlphaFoldDB" id="B0DWA8"/>
<name>B0DWA8_LACBS</name>
<dbReference type="GeneID" id="6083846"/>
<dbReference type="KEGG" id="lbc:LACBIDRAFT_312497"/>
<evidence type="ECO:0000313" key="2">
    <source>
        <dbReference type="Proteomes" id="UP000001194"/>
    </source>
</evidence>
<gene>
    <name evidence="1" type="ORF">LACBIDRAFT_312497</name>
</gene>
<dbReference type="EMBL" id="DS547142">
    <property type="protein sequence ID" value="EDR01192.1"/>
    <property type="molecule type" value="Genomic_DNA"/>
</dbReference>
<evidence type="ECO:0000313" key="1">
    <source>
        <dbReference type="EMBL" id="EDR01192.1"/>
    </source>
</evidence>
<keyword evidence="2" id="KW-1185">Reference proteome</keyword>
<proteinExistence type="predicted"/>
<sequence length="133" mass="14220">MHTVFVPYILLPETEGTLAELNDAEKECEQREAGSVEQTVVLCVEIENSGQSGIGTGFVVGKVDVKIGGEGARAMLIGWGHNGFSSDVVEKTFPLRIGPLAQYNLLYAVLTISRGDGPVFNCKSSRCGWASSI</sequence>
<dbReference type="RefSeq" id="XP_001888234.1">
    <property type="nucleotide sequence ID" value="XM_001888199.1"/>
</dbReference>
<protein>
    <submittedName>
        <fullName evidence="1">Predicted protein</fullName>
    </submittedName>
</protein>
<dbReference type="InParanoid" id="B0DWA8"/>
<dbReference type="OrthoDB" id="24630at2759"/>
<dbReference type="STRING" id="486041.B0DWA8"/>
<dbReference type="HOGENOM" id="CLU_1907066_0_0_1"/>
<dbReference type="Proteomes" id="UP000001194">
    <property type="component" value="Unassembled WGS sequence"/>
</dbReference>